<evidence type="ECO:0000259" key="1">
    <source>
        <dbReference type="Pfam" id="PF07398"/>
    </source>
</evidence>
<gene>
    <name evidence="3" type="ORF">SAMN05216499_11236</name>
</gene>
<keyword evidence="4" id="KW-1185">Reference proteome</keyword>
<dbReference type="EMBL" id="FRBI01000012">
    <property type="protein sequence ID" value="SHM56101.1"/>
    <property type="molecule type" value="Genomic_DNA"/>
</dbReference>
<dbReference type="GO" id="GO:0046872">
    <property type="term" value="F:metal ion binding"/>
    <property type="evidence" value="ECO:0007669"/>
    <property type="project" value="InterPro"/>
</dbReference>
<proteinExistence type="predicted"/>
<dbReference type="SUPFAM" id="SSF109854">
    <property type="entry name" value="DinB/YfiT-like putative metalloenzymes"/>
    <property type="match status" value="1"/>
</dbReference>
<reference evidence="3 4" key="1">
    <citation type="submission" date="2016-11" db="EMBL/GenBank/DDBJ databases">
        <authorList>
            <person name="Jaros S."/>
            <person name="Januszkiewicz K."/>
            <person name="Wedrychowicz H."/>
        </authorList>
    </citation>
    <scope>NUCLEOTIDE SEQUENCE [LARGE SCALE GENOMIC DNA]</scope>
    <source>
        <strain evidence="3 4">CGMCC 4.2025</strain>
    </source>
</reference>
<organism evidence="3 4">
    <name type="scientific">Actinacidiphila paucisporea</name>
    <dbReference type="NCBI Taxonomy" id="310782"/>
    <lineage>
        <taxon>Bacteria</taxon>
        <taxon>Bacillati</taxon>
        <taxon>Actinomycetota</taxon>
        <taxon>Actinomycetes</taxon>
        <taxon>Kitasatosporales</taxon>
        <taxon>Streptomycetaceae</taxon>
        <taxon>Actinacidiphila</taxon>
    </lineage>
</organism>
<dbReference type="PANTHER" id="PTHR40758:SF1">
    <property type="entry name" value="CONSERVED PROTEIN"/>
    <property type="match status" value="1"/>
</dbReference>
<protein>
    <submittedName>
        <fullName evidence="3">TIGR03083 family protein</fullName>
    </submittedName>
</protein>
<accession>A0A1M7JT57</accession>
<dbReference type="GO" id="GO:0005886">
    <property type="term" value="C:plasma membrane"/>
    <property type="evidence" value="ECO:0007669"/>
    <property type="project" value="TreeGrafter"/>
</dbReference>
<dbReference type="InterPro" id="IPR017517">
    <property type="entry name" value="Maleyloyr_isom"/>
</dbReference>
<evidence type="ECO:0000313" key="3">
    <source>
        <dbReference type="EMBL" id="SHM56101.1"/>
    </source>
</evidence>
<name>A0A1M7JT57_9ACTN</name>
<dbReference type="Proteomes" id="UP000184111">
    <property type="component" value="Unassembled WGS sequence"/>
</dbReference>
<dbReference type="Pfam" id="PF07398">
    <property type="entry name" value="MDMPI_C"/>
    <property type="match status" value="1"/>
</dbReference>
<feature type="domain" description="Mycothiol-dependent maleylpyruvate isomerase metal-binding" evidence="2">
    <location>
        <begin position="3"/>
        <end position="127"/>
    </location>
</feature>
<feature type="domain" description="MDMPI C-terminal" evidence="1">
    <location>
        <begin position="140"/>
        <end position="234"/>
    </location>
</feature>
<dbReference type="NCBIfam" id="TIGR03083">
    <property type="entry name" value="maleylpyruvate isomerase family mycothiol-dependent enzyme"/>
    <property type="match status" value="1"/>
</dbReference>
<evidence type="ECO:0000259" key="2">
    <source>
        <dbReference type="Pfam" id="PF11716"/>
    </source>
</evidence>
<dbReference type="InterPro" id="IPR024344">
    <property type="entry name" value="MDMPI_metal-binding"/>
</dbReference>
<dbReference type="InterPro" id="IPR034660">
    <property type="entry name" value="DinB/YfiT-like"/>
</dbReference>
<evidence type="ECO:0000313" key="4">
    <source>
        <dbReference type="Proteomes" id="UP000184111"/>
    </source>
</evidence>
<dbReference type="STRING" id="310782.SAMN05216499_11236"/>
<dbReference type="AlphaFoldDB" id="A0A1M7JT57"/>
<dbReference type="InterPro" id="IPR010872">
    <property type="entry name" value="MDMPI_C-term_domain"/>
</dbReference>
<dbReference type="PANTHER" id="PTHR40758">
    <property type="entry name" value="CONSERVED PROTEIN"/>
    <property type="match status" value="1"/>
</dbReference>
<sequence length="244" mass="25421">MIAERSAALRSAARKAPSDARIPACPDWTVPDLLAYVGGIQRFWAAAVAAGPATRPPSDGQVPDRTPTGEVLEWSAQSTAALLASLRAAGADSPCWTWWADSGNASTAGAVARHHVQEVAVHVRDVQDATGVPEPLPSGLAMDAVDEFLHIGFGSMDGWPHSPARVALVADEGRSWTLILDATGASAVRSAAGEGRPEADATVSAPASDLLLALYRRAPWDGGTLRVTGDAALVRQLVVWPPVD</sequence>
<dbReference type="Pfam" id="PF11716">
    <property type="entry name" value="MDMPI_N"/>
    <property type="match status" value="1"/>
</dbReference>